<protein>
    <submittedName>
        <fullName evidence="2">Glyceraldehyde 3-phosphate dehydrogenase N-terminal domain-containing protein</fullName>
    </submittedName>
</protein>
<sequence>MTVRVGVNGFGRIGRNFWRAVAAQKAAGTSDIEIVGVNDITDNNT</sequence>
<dbReference type="Pfam" id="PF00044">
    <property type="entry name" value="Gp_dh_N"/>
    <property type="match status" value="1"/>
</dbReference>
<gene>
    <name evidence="2" type="ORF">RM445_24685</name>
</gene>
<feature type="non-terminal residue" evidence="2">
    <location>
        <position position="45"/>
    </location>
</feature>
<name>A0ABU2NHI9_9PSEU</name>
<evidence type="ECO:0000259" key="1">
    <source>
        <dbReference type="Pfam" id="PF00044"/>
    </source>
</evidence>
<dbReference type="SUPFAM" id="SSF51735">
    <property type="entry name" value="NAD(P)-binding Rossmann-fold domains"/>
    <property type="match status" value="1"/>
</dbReference>
<dbReference type="InterPro" id="IPR020828">
    <property type="entry name" value="GlycerAld_3-P_DH_NAD(P)-bd"/>
</dbReference>
<keyword evidence="3" id="KW-1185">Reference proteome</keyword>
<dbReference type="Proteomes" id="UP001183202">
    <property type="component" value="Unassembled WGS sequence"/>
</dbReference>
<evidence type="ECO:0000313" key="3">
    <source>
        <dbReference type="Proteomes" id="UP001183202"/>
    </source>
</evidence>
<comment type="caution">
    <text evidence="2">The sequence shown here is derived from an EMBL/GenBank/DDBJ whole genome shotgun (WGS) entry which is preliminary data.</text>
</comment>
<dbReference type="EMBL" id="JAVREJ010000021">
    <property type="protein sequence ID" value="MDT0352724.1"/>
    <property type="molecule type" value="Genomic_DNA"/>
</dbReference>
<accession>A0ABU2NHI9</accession>
<proteinExistence type="predicted"/>
<organism evidence="2 3">
    <name type="scientific">Pseudonocardia charpentierae</name>
    <dbReference type="NCBI Taxonomy" id="3075545"/>
    <lineage>
        <taxon>Bacteria</taxon>
        <taxon>Bacillati</taxon>
        <taxon>Actinomycetota</taxon>
        <taxon>Actinomycetes</taxon>
        <taxon>Pseudonocardiales</taxon>
        <taxon>Pseudonocardiaceae</taxon>
        <taxon>Pseudonocardia</taxon>
    </lineage>
</organism>
<dbReference type="RefSeq" id="WP_311559309.1">
    <property type="nucleotide sequence ID" value="NZ_JAVREJ010000021.1"/>
</dbReference>
<dbReference type="InterPro" id="IPR036291">
    <property type="entry name" value="NAD(P)-bd_dom_sf"/>
</dbReference>
<dbReference type="Gene3D" id="3.40.50.720">
    <property type="entry name" value="NAD(P)-binding Rossmann-like Domain"/>
    <property type="match status" value="1"/>
</dbReference>
<evidence type="ECO:0000313" key="2">
    <source>
        <dbReference type="EMBL" id="MDT0352724.1"/>
    </source>
</evidence>
<reference evidence="3" key="1">
    <citation type="submission" date="2023-07" db="EMBL/GenBank/DDBJ databases">
        <title>30 novel species of actinomycetes from the DSMZ collection.</title>
        <authorList>
            <person name="Nouioui I."/>
        </authorList>
    </citation>
    <scope>NUCLEOTIDE SEQUENCE [LARGE SCALE GENOMIC DNA]</scope>
    <source>
        <strain evidence="3">DSM 45834</strain>
    </source>
</reference>
<feature type="domain" description="Glyceraldehyde 3-phosphate dehydrogenase NAD(P) binding" evidence="1">
    <location>
        <begin position="3"/>
        <end position="44"/>
    </location>
</feature>